<sequence length="143" mass="16661">MNLTDKIEPHLTSEDTVVRQFALEAVSTYPSTKREWPVRLMNKVLEHPEETINYSSALMNMTLTSEIIPLLVEGIEEGDDLNKLLLKRLAARLPLEVKIENREALQNVFSMEEWSFLTELDEAKEEKLELWLVNHQLRLELSE</sequence>
<evidence type="ECO:0000313" key="1">
    <source>
        <dbReference type="EMBL" id="SDL27443.1"/>
    </source>
</evidence>
<dbReference type="OrthoDB" id="2543069at2"/>
<keyword evidence="2" id="KW-1185">Reference proteome</keyword>
<dbReference type="RefSeq" id="WP_092988065.1">
    <property type="nucleotide sequence ID" value="NZ_FNFY01000036.1"/>
</dbReference>
<dbReference type="AlphaFoldDB" id="A0A1G9IR35"/>
<accession>A0A1G9IR35</accession>
<dbReference type="Proteomes" id="UP000199008">
    <property type="component" value="Unassembled WGS sequence"/>
</dbReference>
<protein>
    <recommendedName>
        <fullName evidence="3">HEAT repeat-containing protein</fullName>
    </recommendedName>
</protein>
<organism evidence="1 2">
    <name type="scientific">Lacicoccus qingdaonensis</name>
    <dbReference type="NCBI Taxonomy" id="576118"/>
    <lineage>
        <taxon>Bacteria</taxon>
        <taxon>Bacillati</taxon>
        <taxon>Bacillota</taxon>
        <taxon>Bacilli</taxon>
        <taxon>Bacillales</taxon>
        <taxon>Salinicoccaceae</taxon>
        <taxon>Lacicoccus</taxon>
    </lineage>
</organism>
<evidence type="ECO:0008006" key="3">
    <source>
        <dbReference type="Google" id="ProtNLM"/>
    </source>
</evidence>
<reference evidence="2" key="1">
    <citation type="submission" date="2016-10" db="EMBL/GenBank/DDBJ databases">
        <authorList>
            <person name="Varghese N."/>
            <person name="Submissions S."/>
        </authorList>
    </citation>
    <scope>NUCLEOTIDE SEQUENCE [LARGE SCALE GENOMIC DNA]</scope>
    <source>
        <strain evidence="2">CGMCC 1.8895</strain>
    </source>
</reference>
<gene>
    <name evidence="1" type="ORF">SAMN05216216_13616</name>
</gene>
<dbReference type="EMBL" id="FNFY01000036">
    <property type="protein sequence ID" value="SDL27443.1"/>
    <property type="molecule type" value="Genomic_DNA"/>
</dbReference>
<evidence type="ECO:0000313" key="2">
    <source>
        <dbReference type="Proteomes" id="UP000199008"/>
    </source>
</evidence>
<dbReference type="STRING" id="576118.SAMN05216216_13616"/>
<proteinExistence type="predicted"/>
<name>A0A1G9IR35_9BACL</name>